<protein>
    <recommendedName>
        <fullName evidence="4">Eukaryotic translation initiation factor 3 subunit H</fullName>
        <shortName evidence="4">eIF3h</shortName>
    </recommendedName>
</protein>
<feature type="domain" description="MPN" evidence="6">
    <location>
        <begin position="9"/>
        <end position="155"/>
    </location>
</feature>
<dbReference type="InterPro" id="IPR000555">
    <property type="entry name" value="JAMM/MPN+_dom"/>
</dbReference>
<dbReference type="GO" id="GO:0001732">
    <property type="term" value="P:formation of cytoplasmic translation initiation complex"/>
    <property type="evidence" value="ECO:0007669"/>
    <property type="project" value="UniProtKB-UniRule"/>
</dbReference>
<sequence>MSGNRIDRVQLEGVALLQIIKHCHENLPRSVTGSLLGLEADETLEITNSFPSPPAPMPTMPTSPTAKEKPMSFAYESNEYSMDMMKNLREVNMDNNKVGWYQSAMNSTFATTATIEYQFQYQKNLGDNAICIVYDPLETMKGTLSIKAYRLSETFQEQYKTQALKDIRSSNILEEIPIQLNNSEIAQCYLLELQKQSACEFDRLDLATNTYLENSLQNLSAWADELAQEHYKFQGYERAVAKQRTQIASWLQKRREENKIRQDNGEDLLPEEDPALFKPLNQPSRLESLLITKQMNTYCDNINRFAGKSFHKLFLADTLHKNE</sequence>
<dbReference type="GO" id="GO:0003743">
    <property type="term" value="F:translation initiation factor activity"/>
    <property type="evidence" value="ECO:0007669"/>
    <property type="project" value="UniProtKB-UniRule"/>
</dbReference>
<dbReference type="Gene3D" id="3.40.140.10">
    <property type="entry name" value="Cytidine Deaminase, domain 2"/>
    <property type="match status" value="1"/>
</dbReference>
<dbReference type="InterPro" id="IPR027524">
    <property type="entry name" value="eIF3h"/>
</dbReference>
<keyword evidence="2 4" id="KW-0396">Initiation factor</keyword>
<comment type="subunit">
    <text evidence="4">Component of the eukaryotic translation initiation factor 3 (eIF-3) complex.</text>
</comment>
<evidence type="ECO:0000313" key="7">
    <source>
        <dbReference type="EMBL" id="OQS04131.1"/>
    </source>
</evidence>
<accession>A0A1W0A1S4</accession>
<evidence type="ECO:0000256" key="2">
    <source>
        <dbReference type="ARBA" id="ARBA00022540"/>
    </source>
</evidence>
<feature type="compositionally biased region" description="Pro residues" evidence="5">
    <location>
        <begin position="51"/>
        <end position="61"/>
    </location>
</feature>
<dbReference type="PANTHER" id="PTHR10410">
    <property type="entry name" value="EUKARYOTIC TRANSLATION INITIATION FACTOR 3 -RELATED"/>
    <property type="match status" value="1"/>
</dbReference>
<dbReference type="OrthoDB" id="10265695at2759"/>
<comment type="function">
    <text evidence="4">Component of the eukaryotic translation initiation factor 3 (eIF-3) complex, which is involved in protein synthesis of a specialized repertoire of mRNAs and, together with other initiation factors, stimulates binding of mRNA and methionyl-tRNAi to the 40S ribosome. The eIF-3 complex specifically targets and initiates translation of a subset of mRNAs involved in cell proliferation.</text>
</comment>
<dbReference type="SMART" id="SM00232">
    <property type="entry name" value="JAB_MPN"/>
    <property type="match status" value="1"/>
</dbReference>
<feature type="region of interest" description="Disordered" evidence="5">
    <location>
        <begin position="47"/>
        <end position="68"/>
    </location>
</feature>
<dbReference type="InterPro" id="IPR037518">
    <property type="entry name" value="MPN"/>
</dbReference>
<gene>
    <name evidence="7" type="ORF">THRCLA_03607</name>
</gene>
<dbReference type="GO" id="GO:0016282">
    <property type="term" value="C:eukaryotic 43S preinitiation complex"/>
    <property type="evidence" value="ECO:0007669"/>
    <property type="project" value="UniProtKB-UniRule"/>
</dbReference>
<keyword evidence="1 4" id="KW-0963">Cytoplasm</keyword>
<dbReference type="AlphaFoldDB" id="A0A1W0A1S4"/>
<comment type="similarity">
    <text evidence="4">Belongs to the eIF-3 subunit H family.</text>
</comment>
<dbReference type="EMBL" id="JNBS01000676">
    <property type="protein sequence ID" value="OQS04131.1"/>
    <property type="molecule type" value="Genomic_DNA"/>
</dbReference>
<evidence type="ECO:0000256" key="5">
    <source>
        <dbReference type="SAM" id="MobiDB-lite"/>
    </source>
</evidence>
<dbReference type="Pfam" id="PF19445">
    <property type="entry name" value="eIF3h_C"/>
    <property type="match status" value="1"/>
</dbReference>
<dbReference type="InterPro" id="IPR050242">
    <property type="entry name" value="JAMM_MPN+_peptidase_M67A"/>
</dbReference>
<evidence type="ECO:0000313" key="8">
    <source>
        <dbReference type="Proteomes" id="UP000243217"/>
    </source>
</evidence>
<organism evidence="7 8">
    <name type="scientific">Thraustotheca clavata</name>
    <dbReference type="NCBI Taxonomy" id="74557"/>
    <lineage>
        <taxon>Eukaryota</taxon>
        <taxon>Sar</taxon>
        <taxon>Stramenopiles</taxon>
        <taxon>Oomycota</taxon>
        <taxon>Saprolegniomycetes</taxon>
        <taxon>Saprolegniales</taxon>
        <taxon>Achlyaceae</taxon>
        <taxon>Thraustotheca</taxon>
    </lineage>
</organism>
<dbReference type="Proteomes" id="UP000243217">
    <property type="component" value="Unassembled WGS sequence"/>
</dbReference>
<dbReference type="GO" id="GO:0033290">
    <property type="term" value="C:eukaryotic 48S preinitiation complex"/>
    <property type="evidence" value="ECO:0007669"/>
    <property type="project" value="UniProtKB-UniRule"/>
</dbReference>
<dbReference type="InterPro" id="IPR045810">
    <property type="entry name" value="eIF3h_C"/>
</dbReference>
<dbReference type="GO" id="GO:0008237">
    <property type="term" value="F:metallopeptidase activity"/>
    <property type="evidence" value="ECO:0007669"/>
    <property type="project" value="InterPro"/>
</dbReference>
<dbReference type="Pfam" id="PF01398">
    <property type="entry name" value="JAB"/>
    <property type="match status" value="1"/>
</dbReference>
<evidence type="ECO:0000259" key="6">
    <source>
        <dbReference type="PROSITE" id="PS50249"/>
    </source>
</evidence>
<reference evidence="7 8" key="1">
    <citation type="journal article" date="2014" name="Genome Biol. Evol.">
        <title>The secreted proteins of Achlya hypogyna and Thraustotheca clavata identify the ancestral oomycete secretome and reveal gene acquisitions by horizontal gene transfer.</title>
        <authorList>
            <person name="Misner I."/>
            <person name="Blouin N."/>
            <person name="Leonard G."/>
            <person name="Richards T.A."/>
            <person name="Lane C.E."/>
        </authorList>
    </citation>
    <scope>NUCLEOTIDE SEQUENCE [LARGE SCALE GENOMIC DNA]</scope>
    <source>
        <strain evidence="7 8">ATCC 34112</strain>
    </source>
</reference>
<comment type="subcellular location">
    <subcellularLocation>
        <location evidence="4">Cytoplasm</location>
    </subcellularLocation>
</comment>
<dbReference type="HAMAP" id="MF_03007">
    <property type="entry name" value="eIF3h"/>
    <property type="match status" value="1"/>
</dbReference>
<proteinExistence type="inferred from homology"/>
<evidence type="ECO:0000256" key="4">
    <source>
        <dbReference type="HAMAP-Rule" id="MF_03007"/>
    </source>
</evidence>
<keyword evidence="8" id="KW-1185">Reference proteome</keyword>
<evidence type="ECO:0000256" key="3">
    <source>
        <dbReference type="ARBA" id="ARBA00022917"/>
    </source>
</evidence>
<name>A0A1W0A1S4_9STRA</name>
<dbReference type="CDD" id="cd08065">
    <property type="entry name" value="MPN_eIF3h"/>
    <property type="match status" value="1"/>
</dbReference>
<dbReference type="PROSITE" id="PS50249">
    <property type="entry name" value="MPN"/>
    <property type="match status" value="1"/>
</dbReference>
<dbReference type="STRING" id="74557.A0A1W0A1S4"/>
<comment type="caution">
    <text evidence="7">The sequence shown here is derived from an EMBL/GenBank/DDBJ whole genome shotgun (WGS) entry which is preliminary data.</text>
</comment>
<keyword evidence="3 4" id="KW-0648">Protein biosynthesis</keyword>
<evidence type="ECO:0000256" key="1">
    <source>
        <dbReference type="ARBA" id="ARBA00022490"/>
    </source>
</evidence>
<dbReference type="GO" id="GO:0005852">
    <property type="term" value="C:eukaryotic translation initiation factor 3 complex"/>
    <property type="evidence" value="ECO:0007669"/>
    <property type="project" value="UniProtKB-UniRule"/>
</dbReference>